<reference evidence="5 6" key="1">
    <citation type="submission" date="2017-05" db="EMBL/GenBank/DDBJ databases">
        <title>The complete genome sequence of Deinococcus ficus isolated from the rhizosphere of the Ficus religiosa L. in Taiwan.</title>
        <authorList>
            <person name="Wu K.-M."/>
            <person name="Liao T.-L."/>
            <person name="Liu Y.-M."/>
            <person name="Young C.-C."/>
            <person name="Tsai S.-F."/>
        </authorList>
    </citation>
    <scope>NUCLEOTIDE SEQUENCE [LARGE SCALE GENOMIC DNA]</scope>
    <source>
        <strain evidence="5 6">CC-FR2-10</strain>
    </source>
</reference>
<comment type="catalytic activity">
    <reaction evidence="4">
        <text>(6S)-5-formyl-5,6,7,8-tetrahydrofolate + ATP = (6R)-5,10-methenyltetrahydrofolate + ADP + phosphate</text>
        <dbReference type="Rhea" id="RHEA:10488"/>
        <dbReference type="ChEBI" id="CHEBI:30616"/>
        <dbReference type="ChEBI" id="CHEBI:43474"/>
        <dbReference type="ChEBI" id="CHEBI:57455"/>
        <dbReference type="ChEBI" id="CHEBI:57457"/>
        <dbReference type="ChEBI" id="CHEBI:456216"/>
        <dbReference type="EC" id="6.3.3.2"/>
    </reaction>
</comment>
<comment type="similarity">
    <text evidence="1 4">Belongs to the 5-formyltetrahydrofolate cyclo-ligase family.</text>
</comment>
<sequence length="187" mass="20138">MSLPHSPPPAVTAPKDTWRVWARQTRAPLPDVSAAVVAHLRPFLAGRGVRRVLAYRAMPGEPDVSALDTGFELLTTRTRYRPERHLTLHPWDTATEQSAFGMLQPPATAPRVPLASVDAVLLPALAFDHTGVRLGYGGGFYDRLLPGYAGLIVGVCPAALLVPALPTEPHDVRASHLATETGVRPTH</sequence>
<keyword evidence="6" id="KW-1185">Reference proteome</keyword>
<name>A0A221SX88_9DEIO</name>
<keyword evidence="4" id="KW-0460">Magnesium</keyword>
<keyword evidence="2 4" id="KW-0547">Nucleotide-binding</keyword>
<comment type="cofactor">
    <cofactor evidence="4">
        <name>Mg(2+)</name>
        <dbReference type="ChEBI" id="CHEBI:18420"/>
    </cofactor>
</comment>
<accession>A0A221SX88</accession>
<dbReference type="SUPFAM" id="SSF100950">
    <property type="entry name" value="NagB/RpiA/CoA transferase-like"/>
    <property type="match status" value="1"/>
</dbReference>
<evidence type="ECO:0000256" key="4">
    <source>
        <dbReference type="RuleBase" id="RU361279"/>
    </source>
</evidence>
<dbReference type="AlphaFoldDB" id="A0A221SX88"/>
<dbReference type="Proteomes" id="UP000259030">
    <property type="component" value="Chromosome"/>
</dbReference>
<dbReference type="PANTHER" id="PTHR23407">
    <property type="entry name" value="ATPASE INHIBITOR/5-FORMYLTETRAHYDROFOLATE CYCLO-LIGASE"/>
    <property type="match status" value="1"/>
</dbReference>
<dbReference type="STRING" id="317577.GCA_000419625_01972"/>
<evidence type="ECO:0000256" key="3">
    <source>
        <dbReference type="ARBA" id="ARBA00022840"/>
    </source>
</evidence>
<dbReference type="KEGG" id="dfc:DFI_09705"/>
<dbReference type="PANTHER" id="PTHR23407:SF1">
    <property type="entry name" value="5-FORMYLTETRAHYDROFOLATE CYCLO-LIGASE"/>
    <property type="match status" value="1"/>
</dbReference>
<dbReference type="Gene3D" id="3.40.50.10420">
    <property type="entry name" value="NagB/RpiA/CoA transferase-like"/>
    <property type="match status" value="1"/>
</dbReference>
<gene>
    <name evidence="5" type="ORF">DFI_09705</name>
</gene>
<dbReference type="RefSeq" id="WP_051307755.1">
    <property type="nucleotide sequence ID" value="NZ_CP021081.1"/>
</dbReference>
<keyword evidence="3 4" id="KW-0067">ATP-binding</keyword>
<dbReference type="EMBL" id="CP021081">
    <property type="protein sequence ID" value="ASN81248.1"/>
    <property type="molecule type" value="Genomic_DNA"/>
</dbReference>
<protein>
    <recommendedName>
        <fullName evidence="4">5-formyltetrahydrofolate cyclo-ligase</fullName>
        <ecNumber evidence="4">6.3.3.2</ecNumber>
    </recommendedName>
</protein>
<dbReference type="NCBIfam" id="TIGR02727">
    <property type="entry name" value="MTHFS_bact"/>
    <property type="match status" value="1"/>
</dbReference>
<dbReference type="InterPro" id="IPR002698">
    <property type="entry name" value="FTHF_cligase"/>
</dbReference>
<dbReference type="GO" id="GO:0030272">
    <property type="term" value="F:5-formyltetrahydrofolate cyclo-ligase activity"/>
    <property type="evidence" value="ECO:0007669"/>
    <property type="project" value="UniProtKB-EC"/>
</dbReference>
<organism evidence="5 6">
    <name type="scientific">Deinococcus ficus</name>
    <dbReference type="NCBI Taxonomy" id="317577"/>
    <lineage>
        <taxon>Bacteria</taxon>
        <taxon>Thermotogati</taxon>
        <taxon>Deinococcota</taxon>
        <taxon>Deinococci</taxon>
        <taxon>Deinococcales</taxon>
        <taxon>Deinococcaceae</taxon>
        <taxon>Deinococcus</taxon>
    </lineage>
</organism>
<dbReference type="InterPro" id="IPR037171">
    <property type="entry name" value="NagB/RpiA_transferase-like"/>
</dbReference>
<dbReference type="GO" id="GO:0046872">
    <property type="term" value="F:metal ion binding"/>
    <property type="evidence" value="ECO:0007669"/>
    <property type="project" value="UniProtKB-KW"/>
</dbReference>
<dbReference type="EC" id="6.3.3.2" evidence="4"/>
<dbReference type="InterPro" id="IPR024185">
    <property type="entry name" value="FTHF_cligase-like_sf"/>
</dbReference>
<keyword evidence="5" id="KW-0436">Ligase</keyword>
<dbReference type="GO" id="GO:0035999">
    <property type="term" value="P:tetrahydrofolate interconversion"/>
    <property type="evidence" value="ECO:0007669"/>
    <property type="project" value="TreeGrafter"/>
</dbReference>
<evidence type="ECO:0000313" key="6">
    <source>
        <dbReference type="Proteomes" id="UP000259030"/>
    </source>
</evidence>
<keyword evidence="4" id="KW-0479">Metal-binding</keyword>
<proteinExistence type="inferred from homology"/>
<dbReference type="GO" id="GO:0005524">
    <property type="term" value="F:ATP binding"/>
    <property type="evidence" value="ECO:0007669"/>
    <property type="project" value="UniProtKB-KW"/>
</dbReference>
<dbReference type="Pfam" id="PF01812">
    <property type="entry name" value="5-FTHF_cyc-lig"/>
    <property type="match status" value="1"/>
</dbReference>
<evidence type="ECO:0000256" key="2">
    <source>
        <dbReference type="ARBA" id="ARBA00022741"/>
    </source>
</evidence>
<evidence type="ECO:0000256" key="1">
    <source>
        <dbReference type="ARBA" id="ARBA00010638"/>
    </source>
</evidence>
<dbReference type="GO" id="GO:0009396">
    <property type="term" value="P:folic acid-containing compound biosynthetic process"/>
    <property type="evidence" value="ECO:0007669"/>
    <property type="project" value="TreeGrafter"/>
</dbReference>
<evidence type="ECO:0000313" key="5">
    <source>
        <dbReference type="EMBL" id="ASN81248.1"/>
    </source>
</evidence>